<keyword evidence="1" id="KW-0732">Signal</keyword>
<sequence length="343" mass="36663">MSRGWVVLLCMVLVGCSGTAPSVREAPEQPRRCVYVPHRDGAAGAHKEAVEAPRAGMRVVLVAAPVGAGPVEPLAPRSAPSPEGLSGEGLGDGVPRGVLRLVPEGGLGVEVGAGGAVGEVVVVVGGAVVAAIGSGLLVCLTASAAAAGEKTPIDIADRYYGTHFGDVKGWVQGRYSSLASPGAAPKPEPDKGDKKRLGRIYVTYRKRNRTTHRYYSGRTSMVVELTQSLELQAIAAVLLRDKNHHMDENTEPRDVVFEPARVDRFDVGIAVDYDQRYDDVAYWRIRGREQQLIDSLGGARSDTGEPYRTENVVCGVAKDNPRGRRFHTAATETWGLLHPYTGY</sequence>
<accession>A0A250IZ22</accession>
<proteinExistence type="predicted"/>
<evidence type="ECO:0008006" key="4">
    <source>
        <dbReference type="Google" id="ProtNLM"/>
    </source>
</evidence>
<reference evidence="2 3" key="1">
    <citation type="submission" date="2017-06" db="EMBL/GenBank/DDBJ databases">
        <title>Sequencing and comparative analysis of myxobacterial genomes.</title>
        <authorList>
            <person name="Rupp O."/>
            <person name="Goesmann A."/>
            <person name="Sogaard-Andersen L."/>
        </authorList>
    </citation>
    <scope>NUCLEOTIDE SEQUENCE [LARGE SCALE GENOMIC DNA]</scope>
    <source>
        <strain evidence="2 3">DSM 52655</strain>
    </source>
</reference>
<evidence type="ECO:0000313" key="2">
    <source>
        <dbReference type="EMBL" id="ATB36553.1"/>
    </source>
</evidence>
<dbReference type="AlphaFoldDB" id="A0A250IZ22"/>
<evidence type="ECO:0000256" key="1">
    <source>
        <dbReference type="SAM" id="SignalP"/>
    </source>
</evidence>
<dbReference type="KEGG" id="cfus:CYFUS_001968"/>
<evidence type="ECO:0000313" key="3">
    <source>
        <dbReference type="Proteomes" id="UP000217257"/>
    </source>
</evidence>
<name>A0A250IZ22_9BACT</name>
<dbReference type="Proteomes" id="UP000217257">
    <property type="component" value="Chromosome"/>
</dbReference>
<dbReference type="PROSITE" id="PS51257">
    <property type="entry name" value="PROKAR_LIPOPROTEIN"/>
    <property type="match status" value="1"/>
</dbReference>
<feature type="chain" id="PRO_5012896929" description="Lipoprotein" evidence="1">
    <location>
        <begin position="23"/>
        <end position="343"/>
    </location>
</feature>
<dbReference type="EMBL" id="CP022098">
    <property type="protein sequence ID" value="ATB36553.1"/>
    <property type="molecule type" value="Genomic_DNA"/>
</dbReference>
<feature type="signal peptide" evidence="1">
    <location>
        <begin position="1"/>
        <end position="22"/>
    </location>
</feature>
<protein>
    <recommendedName>
        <fullName evidence="4">Lipoprotein</fullName>
    </recommendedName>
</protein>
<organism evidence="2 3">
    <name type="scientific">Cystobacter fuscus</name>
    <dbReference type="NCBI Taxonomy" id="43"/>
    <lineage>
        <taxon>Bacteria</taxon>
        <taxon>Pseudomonadati</taxon>
        <taxon>Myxococcota</taxon>
        <taxon>Myxococcia</taxon>
        <taxon>Myxococcales</taxon>
        <taxon>Cystobacterineae</taxon>
        <taxon>Archangiaceae</taxon>
        <taxon>Cystobacter</taxon>
    </lineage>
</organism>
<gene>
    <name evidence="2" type="ORF">CYFUS_001968</name>
</gene>